<protein>
    <submittedName>
        <fullName evidence="2">DUF1330 domain-containing protein</fullName>
    </submittedName>
</protein>
<dbReference type="RefSeq" id="WP_152714747.1">
    <property type="nucleotide sequence ID" value="NZ_VOSJ01000147.1"/>
</dbReference>
<dbReference type="EMBL" id="VOSK01000146">
    <property type="protein sequence ID" value="MPR28457.1"/>
    <property type="molecule type" value="Genomic_DNA"/>
</dbReference>
<reference evidence="2 3" key="1">
    <citation type="journal article" date="2019" name="Syst. Appl. Microbiol.">
        <title>Microvirga tunisiensis sp. nov., a root nodule symbiotic bacterium isolated from Lupinus micranthus and L. luteus grown in Northern Tunisia.</title>
        <authorList>
            <person name="Msaddak A."/>
            <person name="Rejili M."/>
            <person name="Duran D."/>
            <person name="Mars M."/>
            <person name="Palacios J.M."/>
            <person name="Ruiz-Argueso T."/>
            <person name="Rey L."/>
            <person name="Imperial J."/>
        </authorList>
    </citation>
    <scope>NUCLEOTIDE SEQUENCE [LARGE SCALE GENOMIC DNA]</scope>
    <source>
        <strain evidence="2 3">Lmie10</strain>
    </source>
</reference>
<sequence length="114" mass="12596">MPAYAVGHLHDVNVGPDVVEYLKRIDETLAPFDGRFIIHGGPVSVVEGSWSGDLIVIEFPDKDSIRAWYDSPAYRQILPLRTKNSRGAIFFMDGVSDDHKATDVLAGIPTMDQP</sequence>
<dbReference type="AlphaFoldDB" id="A0A5N7MN75"/>
<dbReference type="Proteomes" id="UP000403266">
    <property type="component" value="Unassembled WGS sequence"/>
</dbReference>
<keyword evidence="3" id="KW-1185">Reference proteome</keyword>
<name>A0A5N7MN75_9HYPH</name>
<dbReference type="PANTHER" id="PTHR41521">
    <property type="match status" value="1"/>
</dbReference>
<evidence type="ECO:0000259" key="1">
    <source>
        <dbReference type="Pfam" id="PF07045"/>
    </source>
</evidence>
<evidence type="ECO:0000313" key="2">
    <source>
        <dbReference type="EMBL" id="MPR28457.1"/>
    </source>
</evidence>
<dbReference type="InterPro" id="IPR010753">
    <property type="entry name" value="DUF1330"/>
</dbReference>
<gene>
    <name evidence="2" type="ORF">FS320_25735</name>
</gene>
<accession>A0A5N7MN75</accession>
<evidence type="ECO:0000313" key="3">
    <source>
        <dbReference type="Proteomes" id="UP000403266"/>
    </source>
</evidence>
<dbReference type="Gene3D" id="3.30.70.100">
    <property type="match status" value="1"/>
</dbReference>
<dbReference type="PANTHER" id="PTHR41521:SF4">
    <property type="entry name" value="BLR0684 PROTEIN"/>
    <property type="match status" value="1"/>
</dbReference>
<organism evidence="2 3">
    <name type="scientific">Microvirga tunisiensis</name>
    <dbReference type="NCBI Taxonomy" id="2108360"/>
    <lineage>
        <taxon>Bacteria</taxon>
        <taxon>Pseudomonadati</taxon>
        <taxon>Pseudomonadota</taxon>
        <taxon>Alphaproteobacteria</taxon>
        <taxon>Hyphomicrobiales</taxon>
        <taxon>Methylobacteriaceae</taxon>
        <taxon>Microvirga</taxon>
    </lineage>
</organism>
<proteinExistence type="predicted"/>
<comment type="caution">
    <text evidence="2">The sequence shown here is derived from an EMBL/GenBank/DDBJ whole genome shotgun (WGS) entry which is preliminary data.</text>
</comment>
<dbReference type="Pfam" id="PF07045">
    <property type="entry name" value="DUF1330"/>
    <property type="match status" value="1"/>
</dbReference>
<feature type="domain" description="DUF1330" evidence="1">
    <location>
        <begin position="2"/>
        <end position="95"/>
    </location>
</feature>
<dbReference type="OrthoDB" id="9806380at2"/>
<dbReference type="SUPFAM" id="SSF54909">
    <property type="entry name" value="Dimeric alpha+beta barrel"/>
    <property type="match status" value="1"/>
</dbReference>
<dbReference type="InterPro" id="IPR011008">
    <property type="entry name" value="Dimeric_a/b-barrel"/>
</dbReference>